<organism evidence="1 2">
    <name type="scientific">Candidatus Giovannonibacteria bacterium RIFCSPLOWO2_12_FULL_44_15</name>
    <dbReference type="NCBI Taxonomy" id="1798364"/>
    <lineage>
        <taxon>Bacteria</taxon>
        <taxon>Candidatus Giovannoniibacteriota</taxon>
    </lineage>
</organism>
<protein>
    <submittedName>
        <fullName evidence="1">Uncharacterized protein</fullName>
    </submittedName>
</protein>
<proteinExistence type="predicted"/>
<dbReference type="EMBL" id="MFIQ01000012">
    <property type="protein sequence ID" value="OGF93600.1"/>
    <property type="molecule type" value="Genomic_DNA"/>
</dbReference>
<evidence type="ECO:0000313" key="1">
    <source>
        <dbReference type="EMBL" id="OGF93600.1"/>
    </source>
</evidence>
<dbReference type="Proteomes" id="UP000178894">
    <property type="component" value="Unassembled WGS sequence"/>
</dbReference>
<sequence length="89" mass="10278">MVLIRVENFLSKFKGLGANEERENKIYEILKNSFLIGKAKVAVRKKTIYFYDLSPAAKSELFLKKEVILKKLKEVMKSAAPNEISFRKP</sequence>
<dbReference type="STRING" id="1798364.A3G54_03380"/>
<comment type="caution">
    <text evidence="1">The sequence shown here is derived from an EMBL/GenBank/DDBJ whole genome shotgun (WGS) entry which is preliminary data.</text>
</comment>
<accession>A0A1F5Y0I6</accession>
<gene>
    <name evidence="1" type="ORF">A3G54_03380</name>
</gene>
<name>A0A1F5Y0I6_9BACT</name>
<evidence type="ECO:0000313" key="2">
    <source>
        <dbReference type="Proteomes" id="UP000178894"/>
    </source>
</evidence>
<reference evidence="1 2" key="1">
    <citation type="journal article" date="2016" name="Nat. Commun.">
        <title>Thousands of microbial genomes shed light on interconnected biogeochemical processes in an aquifer system.</title>
        <authorList>
            <person name="Anantharaman K."/>
            <person name="Brown C.T."/>
            <person name="Hug L.A."/>
            <person name="Sharon I."/>
            <person name="Castelle C.J."/>
            <person name="Probst A.J."/>
            <person name="Thomas B.C."/>
            <person name="Singh A."/>
            <person name="Wilkins M.J."/>
            <person name="Karaoz U."/>
            <person name="Brodie E.L."/>
            <person name="Williams K.H."/>
            <person name="Hubbard S.S."/>
            <person name="Banfield J.F."/>
        </authorList>
    </citation>
    <scope>NUCLEOTIDE SEQUENCE [LARGE SCALE GENOMIC DNA]</scope>
</reference>
<dbReference type="AlphaFoldDB" id="A0A1F5Y0I6"/>